<name>A0ABN8F564_9BACT</name>
<evidence type="ECO:0000313" key="2">
    <source>
        <dbReference type="Proteomes" id="UP000837803"/>
    </source>
</evidence>
<keyword evidence="2" id="KW-1185">Reference proteome</keyword>
<evidence type="ECO:0000313" key="1">
    <source>
        <dbReference type="EMBL" id="CAH1002056.1"/>
    </source>
</evidence>
<protein>
    <recommendedName>
        <fullName evidence="3">Tetratricopeptide repeat protein</fullName>
    </recommendedName>
</protein>
<dbReference type="EMBL" id="CAKLPZ010000004">
    <property type="protein sequence ID" value="CAH1002056.1"/>
    <property type="molecule type" value="Genomic_DNA"/>
</dbReference>
<accession>A0ABN8F564</accession>
<dbReference type="Proteomes" id="UP000837803">
    <property type="component" value="Unassembled WGS sequence"/>
</dbReference>
<gene>
    <name evidence="1" type="ORF">LEM8419_02971</name>
</gene>
<sequence length="169" mass="19072">MNIPTLVSSPLPTRLHTGNPFIHRGLHLLRAYRQHDCETVRRLALDYLQLAEQHRNCGNYGNAIHQANIVLGLVALENDHVDRAEAYLTAAAATPGSAQLTSFGPNMLLAKKLLLAGRRRTVLTYLDRCGAFWKLSFGRLWRWKLEIRTGRIPNFGHNLTHLLDPKSFG</sequence>
<proteinExistence type="predicted"/>
<comment type="caution">
    <text evidence="1">The sequence shown here is derived from an EMBL/GenBank/DDBJ whole genome shotgun (WGS) entry which is preliminary data.</text>
</comment>
<evidence type="ECO:0008006" key="3">
    <source>
        <dbReference type="Google" id="ProtNLM"/>
    </source>
</evidence>
<reference evidence="1" key="1">
    <citation type="submission" date="2021-12" db="EMBL/GenBank/DDBJ databases">
        <authorList>
            <person name="Rodrigo-Torres L."/>
            <person name="Arahal R. D."/>
            <person name="Lucena T."/>
        </authorList>
    </citation>
    <scope>NUCLEOTIDE SEQUENCE</scope>
    <source>
        <strain evidence="1">CECT 8419</strain>
    </source>
</reference>
<organism evidence="1 2">
    <name type="scientific">Neolewinella maritima</name>
    <dbReference type="NCBI Taxonomy" id="1383882"/>
    <lineage>
        <taxon>Bacteria</taxon>
        <taxon>Pseudomonadati</taxon>
        <taxon>Bacteroidota</taxon>
        <taxon>Saprospiria</taxon>
        <taxon>Saprospirales</taxon>
        <taxon>Lewinellaceae</taxon>
        <taxon>Neolewinella</taxon>
    </lineage>
</organism>
<dbReference type="RefSeq" id="WP_238751915.1">
    <property type="nucleotide sequence ID" value="NZ_CAKLPZ010000004.1"/>
</dbReference>